<dbReference type="PANTHER" id="PTHR30126:SF4">
    <property type="entry name" value="LYSR FAMILY TRANSCRIPTIONAL REGULATOR"/>
    <property type="match status" value="1"/>
</dbReference>
<dbReference type="InterPro" id="IPR005119">
    <property type="entry name" value="LysR_subst-bd"/>
</dbReference>
<protein>
    <submittedName>
        <fullName evidence="6">Transcriptional regulator, LysR family</fullName>
    </submittedName>
</protein>
<reference evidence="6 7" key="1">
    <citation type="submission" date="2014-04" db="EMBL/GenBank/DDBJ databases">
        <title>Marinobacterium kochiensis sp. nov., isolated from sediment sample collected from Kochi backwaters in Kerala, India.</title>
        <authorList>
            <person name="Singh A."/>
            <person name="Pinnaka A.K."/>
        </authorList>
    </citation>
    <scope>NUCLEOTIDE SEQUENCE [LARGE SCALE GENOMIC DNA]</scope>
    <source>
        <strain evidence="6 7">AK27</strain>
    </source>
</reference>
<comment type="caution">
    <text evidence="6">The sequence shown here is derived from an EMBL/GenBank/DDBJ whole genome shotgun (WGS) entry which is preliminary data.</text>
</comment>
<dbReference type="STRING" id="1232683.ADIMK_3852"/>
<dbReference type="InterPro" id="IPR036390">
    <property type="entry name" value="WH_DNA-bd_sf"/>
</dbReference>
<accession>A0A081FUI6</accession>
<keyword evidence="3" id="KW-0238">DNA-binding</keyword>
<evidence type="ECO:0000259" key="5">
    <source>
        <dbReference type="PROSITE" id="PS50931"/>
    </source>
</evidence>
<dbReference type="RefSeq" id="WP_036191482.1">
    <property type="nucleotide sequence ID" value="NZ_JMQN01000057.1"/>
</dbReference>
<dbReference type="PANTHER" id="PTHR30126">
    <property type="entry name" value="HTH-TYPE TRANSCRIPTIONAL REGULATOR"/>
    <property type="match status" value="1"/>
</dbReference>
<evidence type="ECO:0000313" key="7">
    <source>
        <dbReference type="Proteomes" id="UP000028252"/>
    </source>
</evidence>
<dbReference type="EMBL" id="JMQN01000057">
    <property type="protein sequence ID" value="KEA62191.1"/>
    <property type="molecule type" value="Genomic_DNA"/>
</dbReference>
<dbReference type="GO" id="GO:0003700">
    <property type="term" value="F:DNA-binding transcription factor activity"/>
    <property type="evidence" value="ECO:0007669"/>
    <property type="project" value="InterPro"/>
</dbReference>
<dbReference type="SUPFAM" id="SSF53850">
    <property type="entry name" value="Periplasmic binding protein-like II"/>
    <property type="match status" value="1"/>
</dbReference>
<dbReference type="OrthoDB" id="196624at2"/>
<dbReference type="InterPro" id="IPR036388">
    <property type="entry name" value="WH-like_DNA-bd_sf"/>
</dbReference>
<evidence type="ECO:0000256" key="2">
    <source>
        <dbReference type="ARBA" id="ARBA00023015"/>
    </source>
</evidence>
<dbReference type="SUPFAM" id="SSF46785">
    <property type="entry name" value="Winged helix' DNA-binding domain"/>
    <property type="match status" value="1"/>
</dbReference>
<dbReference type="PATRIC" id="fig|1232683.4.peg.3793"/>
<evidence type="ECO:0000313" key="6">
    <source>
        <dbReference type="EMBL" id="KEA62191.1"/>
    </source>
</evidence>
<dbReference type="AlphaFoldDB" id="A0A081FUI6"/>
<keyword evidence="2" id="KW-0805">Transcription regulation</keyword>
<dbReference type="eggNOG" id="COG0583">
    <property type="taxonomic scope" value="Bacteria"/>
</dbReference>
<dbReference type="Gene3D" id="3.40.190.10">
    <property type="entry name" value="Periplasmic binding protein-like II"/>
    <property type="match status" value="2"/>
</dbReference>
<dbReference type="Pfam" id="PF03466">
    <property type="entry name" value="LysR_substrate"/>
    <property type="match status" value="1"/>
</dbReference>
<proteinExistence type="inferred from homology"/>
<dbReference type="Proteomes" id="UP000028252">
    <property type="component" value="Unassembled WGS sequence"/>
</dbReference>
<gene>
    <name evidence="6" type="ORF">ADIMK_3852</name>
</gene>
<comment type="similarity">
    <text evidence="1">Belongs to the LysR transcriptional regulatory family.</text>
</comment>
<dbReference type="Pfam" id="PF00126">
    <property type="entry name" value="HTH_1"/>
    <property type="match status" value="1"/>
</dbReference>
<dbReference type="InterPro" id="IPR000847">
    <property type="entry name" value="LysR_HTH_N"/>
</dbReference>
<keyword evidence="7" id="KW-1185">Reference proteome</keyword>
<evidence type="ECO:0000256" key="4">
    <source>
        <dbReference type="ARBA" id="ARBA00023163"/>
    </source>
</evidence>
<organism evidence="6 7">
    <name type="scientific">Marinobacterium lacunae</name>
    <dbReference type="NCBI Taxonomy" id="1232683"/>
    <lineage>
        <taxon>Bacteria</taxon>
        <taxon>Pseudomonadati</taxon>
        <taxon>Pseudomonadota</taxon>
        <taxon>Gammaproteobacteria</taxon>
        <taxon>Oceanospirillales</taxon>
        <taxon>Oceanospirillaceae</taxon>
        <taxon>Marinobacterium</taxon>
    </lineage>
</organism>
<dbReference type="PROSITE" id="PS50931">
    <property type="entry name" value="HTH_LYSR"/>
    <property type="match status" value="1"/>
</dbReference>
<name>A0A081FUI6_9GAMM</name>
<evidence type="ECO:0000256" key="1">
    <source>
        <dbReference type="ARBA" id="ARBA00009437"/>
    </source>
</evidence>
<evidence type="ECO:0000256" key="3">
    <source>
        <dbReference type="ARBA" id="ARBA00023125"/>
    </source>
</evidence>
<feature type="domain" description="HTH lysR-type" evidence="5">
    <location>
        <begin position="5"/>
        <end position="62"/>
    </location>
</feature>
<dbReference type="Gene3D" id="1.10.10.10">
    <property type="entry name" value="Winged helix-like DNA-binding domain superfamily/Winged helix DNA-binding domain"/>
    <property type="match status" value="1"/>
</dbReference>
<keyword evidence="4" id="KW-0804">Transcription</keyword>
<sequence length="308" mass="34043">MSSPLTLDALRILDAIDRRKSFAAAAEELYRVPSAVSYTINKLEDDLGIKLFDRSKRKAELTAVGRLVLDQGRQILTASEELTVLARQAAGGWEAELRICVDSALGFDAVYDLIGQFQALQPRTEIRLMEEVLTGTWDALNSQRCDLVIGAAGEPPGQGFSTLPLGEVAFEFAVSIDHPLTQIPQPLSMDSIRQYPTVVVADSSRYLPTRSSGLLDGRSRIVVDSLQRKIDLQARGLGVGYLPLNLIQRELQDGTLQIIKLVDTRPAQQFCAAWHNSNRGKALAWFIERLQHMTFDSRLGLIADRPGD</sequence>
<dbReference type="GO" id="GO:0000976">
    <property type="term" value="F:transcription cis-regulatory region binding"/>
    <property type="evidence" value="ECO:0007669"/>
    <property type="project" value="TreeGrafter"/>
</dbReference>